<evidence type="ECO:0000313" key="2">
    <source>
        <dbReference type="Proteomes" id="UP000654075"/>
    </source>
</evidence>
<dbReference type="Proteomes" id="UP000654075">
    <property type="component" value="Unassembled WGS sequence"/>
</dbReference>
<comment type="caution">
    <text evidence="1">The sequence shown here is derived from an EMBL/GenBank/DDBJ whole genome shotgun (WGS) entry which is preliminary data.</text>
</comment>
<accession>A0A813FCE9</accession>
<sequence length="327" mass="35515">MGCSSSVKRGVVAKRTPRHDVCITCTSPVLSSEDFSGFFSVWIMKICDELSLSAIAGRPNLGSIVPREGSRQQLGLKEQLLTSRVAVCILNMTRGAEMPPPGYKAEMRWAEKCNIPVVPFYDGDRYTPKEVAAWRRELPALFRNGLGPVRYHRSSHGEVKIHLVAELKKALQDSDDHQAELDRPEEEIEEDRMEAAQIGMVRGSPSSNLGMELSKAEKRLMAGKKDGSRAAARDVGKGEEGLAEDAIGLDRSDYERAGLVERRLERTNSMRDITVESALALLAKRAKGAAGGVPGTGLGQDPLAARDGGCRLRFIEGKGLADLTAAA</sequence>
<protein>
    <submittedName>
        <fullName evidence="1">Uncharacterized protein</fullName>
    </submittedName>
</protein>
<reference evidence="1" key="1">
    <citation type="submission" date="2021-02" db="EMBL/GenBank/DDBJ databases">
        <authorList>
            <person name="Dougan E. K."/>
            <person name="Rhodes N."/>
            <person name="Thang M."/>
            <person name="Chan C."/>
        </authorList>
    </citation>
    <scope>NUCLEOTIDE SEQUENCE</scope>
</reference>
<dbReference type="AlphaFoldDB" id="A0A813FCE9"/>
<dbReference type="EMBL" id="CAJNNV010024699">
    <property type="protein sequence ID" value="CAE8610481.1"/>
    <property type="molecule type" value="Genomic_DNA"/>
</dbReference>
<gene>
    <name evidence="1" type="ORF">PGLA1383_LOCUS28301</name>
</gene>
<feature type="non-terminal residue" evidence="1">
    <location>
        <position position="327"/>
    </location>
</feature>
<proteinExistence type="predicted"/>
<name>A0A813FCE9_POLGL</name>
<keyword evidence="2" id="KW-1185">Reference proteome</keyword>
<organism evidence="1 2">
    <name type="scientific">Polarella glacialis</name>
    <name type="common">Dinoflagellate</name>
    <dbReference type="NCBI Taxonomy" id="89957"/>
    <lineage>
        <taxon>Eukaryota</taxon>
        <taxon>Sar</taxon>
        <taxon>Alveolata</taxon>
        <taxon>Dinophyceae</taxon>
        <taxon>Suessiales</taxon>
        <taxon>Suessiaceae</taxon>
        <taxon>Polarella</taxon>
    </lineage>
</organism>
<evidence type="ECO:0000313" key="1">
    <source>
        <dbReference type="EMBL" id="CAE8610481.1"/>
    </source>
</evidence>